<keyword evidence="4" id="KW-1185">Reference proteome</keyword>
<feature type="transmembrane region" description="Helical" evidence="2">
    <location>
        <begin position="91"/>
        <end position="113"/>
    </location>
</feature>
<dbReference type="Proteomes" id="UP000002669">
    <property type="component" value="Unassembled WGS sequence"/>
</dbReference>
<sequence length="464" mass="51514">MAPAPVVAPTEGGILSDGSSSVVAEFLNSIKRTTPSNLKDFIIPKNLPTRSLETNMEGTKVLAARDKEPTTPLPAYGEGAIDPHNINMQGILALFALLGAALVIAAIWFFFWAKNGGFIWRENDWDDYKSTVLRRKGPDGRTLSNATKSTALGGGSIVGREYRDYDDATTTMETETVATGKTGRTRRGFNAMKKKLLRRQKESDWEGGHDEDMRAYRHEKAAQVGGMNREADGTYHGSDFTPTNTHTNTHDAPSEAGYTYTYDEKSEWTQSQAGYTNQYEEMDISRGRNVSGFSFVAGEEDTVSHVTEEQRPLRETSPPARPRDTDRRTAGSRTEASYTEASRSEVSRSEATRSEAGRSEVSDTERRSRHARRSQRPRGPRSSASNSRQSSSRKHTSMPGGYTEPLNMSEYSYQHLDGSDKGTSNLSYHQPLPALSKGYRRAGRGRRRDSLSDSEGEDYDSRRS</sequence>
<feature type="compositionally biased region" description="Basic and acidic residues" evidence="1">
    <location>
        <begin position="302"/>
        <end position="314"/>
    </location>
</feature>
<dbReference type="EMBL" id="DS989823">
    <property type="protein sequence ID" value="EFQ99400.1"/>
    <property type="molecule type" value="Genomic_DNA"/>
</dbReference>
<evidence type="ECO:0000313" key="4">
    <source>
        <dbReference type="Proteomes" id="UP000002669"/>
    </source>
</evidence>
<accession>E4URH8</accession>
<evidence type="ECO:0000313" key="3">
    <source>
        <dbReference type="EMBL" id="EFQ99400.1"/>
    </source>
</evidence>
<feature type="compositionally biased region" description="Low complexity" evidence="1">
    <location>
        <begin position="380"/>
        <end position="390"/>
    </location>
</feature>
<dbReference type="GeneID" id="10030184"/>
<dbReference type="InParanoid" id="E4URH8"/>
<feature type="region of interest" description="Disordered" evidence="1">
    <location>
        <begin position="221"/>
        <end position="257"/>
    </location>
</feature>
<dbReference type="AlphaFoldDB" id="E4URH8"/>
<dbReference type="RefSeq" id="XP_003174883.1">
    <property type="nucleotide sequence ID" value="XM_003174835.1"/>
</dbReference>
<evidence type="ECO:0000256" key="2">
    <source>
        <dbReference type="SAM" id="Phobius"/>
    </source>
</evidence>
<dbReference type="HOGENOM" id="CLU_038401_1_0_1"/>
<feature type="region of interest" description="Disordered" evidence="1">
    <location>
        <begin position="300"/>
        <end position="464"/>
    </location>
</feature>
<evidence type="ECO:0000256" key="1">
    <source>
        <dbReference type="SAM" id="MobiDB-lite"/>
    </source>
</evidence>
<feature type="compositionally biased region" description="Basic residues" evidence="1">
    <location>
        <begin position="367"/>
        <end position="379"/>
    </location>
</feature>
<feature type="compositionally biased region" description="Basic residues" evidence="1">
    <location>
        <begin position="438"/>
        <end position="447"/>
    </location>
</feature>
<keyword evidence="2" id="KW-0472">Membrane</keyword>
<proteinExistence type="predicted"/>
<reference evidence="4" key="1">
    <citation type="journal article" date="2012" name="MBio">
        <title>Comparative genome analysis of Trichophyton rubrum and related dermatophytes reveals candidate genes involved in infection.</title>
        <authorList>
            <person name="Martinez D.A."/>
            <person name="Oliver B.G."/>
            <person name="Graeser Y."/>
            <person name="Goldberg J.M."/>
            <person name="Li W."/>
            <person name="Martinez-Rossi N.M."/>
            <person name="Monod M."/>
            <person name="Shelest E."/>
            <person name="Barton R.C."/>
            <person name="Birch E."/>
            <person name="Brakhage A.A."/>
            <person name="Chen Z."/>
            <person name="Gurr S.J."/>
            <person name="Heiman D."/>
            <person name="Heitman J."/>
            <person name="Kosti I."/>
            <person name="Rossi A."/>
            <person name="Saif S."/>
            <person name="Samalova M."/>
            <person name="Saunders C.W."/>
            <person name="Shea T."/>
            <person name="Summerbell R.C."/>
            <person name="Xu J."/>
            <person name="Young S."/>
            <person name="Zeng Q."/>
            <person name="Birren B.W."/>
            <person name="Cuomo C.A."/>
            <person name="White T.C."/>
        </authorList>
    </citation>
    <scope>NUCLEOTIDE SEQUENCE [LARGE SCALE GENOMIC DNA]</scope>
    <source>
        <strain evidence="4">ATCC MYA-4604 / CBS 118893</strain>
    </source>
</reference>
<organism evidence="4">
    <name type="scientific">Arthroderma gypseum (strain ATCC MYA-4604 / CBS 118893)</name>
    <name type="common">Microsporum gypseum</name>
    <dbReference type="NCBI Taxonomy" id="535722"/>
    <lineage>
        <taxon>Eukaryota</taxon>
        <taxon>Fungi</taxon>
        <taxon>Dikarya</taxon>
        <taxon>Ascomycota</taxon>
        <taxon>Pezizomycotina</taxon>
        <taxon>Eurotiomycetes</taxon>
        <taxon>Eurotiomycetidae</taxon>
        <taxon>Onygenales</taxon>
        <taxon>Arthrodermataceae</taxon>
        <taxon>Nannizzia</taxon>
    </lineage>
</organism>
<evidence type="ECO:0008006" key="5">
    <source>
        <dbReference type="Google" id="ProtNLM"/>
    </source>
</evidence>
<dbReference type="OMA" id="SRSEYQY"/>
<dbReference type="STRING" id="535722.E4URH8"/>
<dbReference type="VEuPathDB" id="FungiDB:MGYG_02412"/>
<feature type="compositionally biased region" description="Basic and acidic residues" evidence="1">
    <location>
        <begin position="342"/>
        <end position="366"/>
    </location>
</feature>
<gene>
    <name evidence="3" type="ORF">MGYG_02412</name>
</gene>
<dbReference type="eggNOG" id="ENOG502SPZ1">
    <property type="taxonomic scope" value="Eukaryota"/>
</dbReference>
<keyword evidence="2" id="KW-0812">Transmembrane</keyword>
<protein>
    <recommendedName>
        <fullName evidence="5">Endosomal SPRY domain-containing protein</fullName>
    </recommendedName>
</protein>
<dbReference type="OrthoDB" id="5393404at2759"/>
<name>E4URH8_ARTGP</name>
<keyword evidence="2" id="KW-1133">Transmembrane helix</keyword>